<dbReference type="InterPro" id="IPR001944">
    <property type="entry name" value="Glycoside_Hdrlase_35"/>
</dbReference>
<dbReference type="PANTHER" id="PTHR23421">
    <property type="entry name" value="BETA-GALACTOSIDASE RELATED"/>
    <property type="match status" value="1"/>
</dbReference>
<dbReference type="SUPFAM" id="SSF51445">
    <property type="entry name" value="(Trans)glycosidases"/>
    <property type="match status" value="1"/>
</dbReference>
<dbReference type="GO" id="GO:0004565">
    <property type="term" value="F:beta-galactosidase activity"/>
    <property type="evidence" value="ECO:0007669"/>
    <property type="project" value="UniProtKB-EC"/>
</dbReference>
<dbReference type="InterPro" id="IPR017853">
    <property type="entry name" value="GH"/>
</dbReference>
<name>A0AAD4Z353_PRUDU</name>
<evidence type="ECO:0000256" key="2">
    <source>
        <dbReference type="ARBA" id="ARBA00009809"/>
    </source>
</evidence>
<comment type="similarity">
    <text evidence="2">Belongs to the glycosyl hydrolase 35 family.</text>
</comment>
<evidence type="ECO:0000256" key="3">
    <source>
        <dbReference type="ARBA" id="ARBA00012756"/>
    </source>
</evidence>
<comment type="catalytic activity">
    <reaction evidence="1">
        <text>Hydrolysis of terminal non-reducing beta-D-galactose residues in beta-D-galactosides.</text>
        <dbReference type="EC" id="3.2.1.23"/>
    </reaction>
</comment>
<protein>
    <recommendedName>
        <fullName evidence="3">beta-galactosidase</fullName>
        <ecNumber evidence="3">3.2.1.23</ecNumber>
    </recommendedName>
</protein>
<dbReference type="GO" id="GO:0005975">
    <property type="term" value="P:carbohydrate metabolic process"/>
    <property type="evidence" value="ECO:0007669"/>
    <property type="project" value="InterPro"/>
</dbReference>
<dbReference type="InterPro" id="IPR031330">
    <property type="entry name" value="Gly_Hdrlase_35_cat"/>
</dbReference>
<dbReference type="EMBL" id="JAJFAZ020000004">
    <property type="protein sequence ID" value="KAI5331090.1"/>
    <property type="molecule type" value="Genomic_DNA"/>
</dbReference>
<dbReference type="AlphaFoldDB" id="A0AAD4Z353"/>
<organism evidence="5 6">
    <name type="scientific">Prunus dulcis</name>
    <name type="common">Almond</name>
    <name type="synonym">Amygdalus dulcis</name>
    <dbReference type="NCBI Taxonomy" id="3755"/>
    <lineage>
        <taxon>Eukaryota</taxon>
        <taxon>Viridiplantae</taxon>
        <taxon>Streptophyta</taxon>
        <taxon>Embryophyta</taxon>
        <taxon>Tracheophyta</taxon>
        <taxon>Spermatophyta</taxon>
        <taxon>Magnoliopsida</taxon>
        <taxon>eudicotyledons</taxon>
        <taxon>Gunneridae</taxon>
        <taxon>Pentapetalae</taxon>
        <taxon>rosids</taxon>
        <taxon>fabids</taxon>
        <taxon>Rosales</taxon>
        <taxon>Rosaceae</taxon>
        <taxon>Amygdaloideae</taxon>
        <taxon>Amygdaleae</taxon>
        <taxon>Prunus</taxon>
    </lineage>
</organism>
<evidence type="ECO:0000313" key="6">
    <source>
        <dbReference type="Proteomes" id="UP001054821"/>
    </source>
</evidence>
<keyword evidence="6" id="KW-1185">Reference proteome</keyword>
<proteinExistence type="inferred from homology"/>
<evidence type="ECO:0000313" key="5">
    <source>
        <dbReference type="EMBL" id="KAI5331090.1"/>
    </source>
</evidence>
<dbReference type="Proteomes" id="UP001054821">
    <property type="component" value="Chromosome 4"/>
</dbReference>
<evidence type="ECO:0000256" key="1">
    <source>
        <dbReference type="ARBA" id="ARBA00001412"/>
    </source>
</evidence>
<dbReference type="Gene3D" id="3.20.20.80">
    <property type="entry name" value="Glycosidases"/>
    <property type="match status" value="1"/>
</dbReference>
<dbReference type="Pfam" id="PF01301">
    <property type="entry name" value="Glyco_hydro_35"/>
    <property type="match status" value="1"/>
</dbReference>
<accession>A0AAD4Z353</accession>
<gene>
    <name evidence="5" type="ORF">L3X38_021216</name>
</gene>
<comment type="caution">
    <text evidence="5">The sequence shown here is derived from an EMBL/GenBank/DDBJ whole genome shotgun (WGS) entry which is preliminary data.</text>
</comment>
<reference evidence="5 6" key="1">
    <citation type="journal article" date="2022" name="G3 (Bethesda)">
        <title>Whole-genome sequence and methylome profiling of the almond [Prunus dulcis (Mill.) D.A. Webb] cultivar 'Nonpareil'.</title>
        <authorList>
            <person name="D'Amico-Willman K.M."/>
            <person name="Ouma W.Z."/>
            <person name="Meulia T."/>
            <person name="Sideli G.M."/>
            <person name="Gradziel T.M."/>
            <person name="Fresnedo-Ramirez J."/>
        </authorList>
    </citation>
    <scope>NUCLEOTIDE SEQUENCE [LARGE SCALE GENOMIC DNA]</scope>
    <source>
        <strain evidence="5">Clone GOH B32 T37-40</strain>
    </source>
</reference>
<sequence length="185" mass="21535">MREGRAEEEEDEENQLRLVKLNDGKGTKSLVAFVLFALLVLKGYFTEKVLSATVTYDHRALVIDGKRRILQPGSIHYPRSTPEVWPEMIKKSKEGGLDVIENYVFWNYHEPVKGQYYFEGRFDLVRFVKTVQEAGLLVHFRIGPYACAEWNYGGFPIWFHFIPRIQFRTTNAPFKVLGTFILELV</sequence>
<dbReference type="PRINTS" id="PR00742">
    <property type="entry name" value="GLHYDRLASE35"/>
</dbReference>
<dbReference type="EC" id="3.2.1.23" evidence="3"/>
<evidence type="ECO:0000259" key="4">
    <source>
        <dbReference type="Pfam" id="PF01301"/>
    </source>
</evidence>
<feature type="domain" description="Glycoside hydrolase 35 catalytic" evidence="4">
    <location>
        <begin position="61"/>
        <end position="175"/>
    </location>
</feature>